<gene>
    <name evidence="2" type="ORF">M011DRAFT_242708</name>
</gene>
<evidence type="ECO:0000313" key="3">
    <source>
        <dbReference type="Proteomes" id="UP000799440"/>
    </source>
</evidence>
<keyword evidence="1" id="KW-0472">Membrane</keyword>
<name>A0A6A6VIJ2_9PLEO</name>
<reference evidence="2" key="1">
    <citation type="journal article" date="2020" name="Stud. Mycol.">
        <title>101 Dothideomycetes genomes: a test case for predicting lifestyles and emergence of pathogens.</title>
        <authorList>
            <person name="Haridas S."/>
            <person name="Albert R."/>
            <person name="Binder M."/>
            <person name="Bloem J."/>
            <person name="Labutti K."/>
            <person name="Salamov A."/>
            <person name="Andreopoulos B."/>
            <person name="Baker S."/>
            <person name="Barry K."/>
            <person name="Bills G."/>
            <person name="Bluhm B."/>
            <person name="Cannon C."/>
            <person name="Castanera R."/>
            <person name="Culley D."/>
            <person name="Daum C."/>
            <person name="Ezra D."/>
            <person name="Gonzalez J."/>
            <person name="Henrissat B."/>
            <person name="Kuo A."/>
            <person name="Liang C."/>
            <person name="Lipzen A."/>
            <person name="Lutzoni F."/>
            <person name="Magnuson J."/>
            <person name="Mondo S."/>
            <person name="Nolan M."/>
            <person name="Ohm R."/>
            <person name="Pangilinan J."/>
            <person name="Park H.-J."/>
            <person name="Ramirez L."/>
            <person name="Alfaro M."/>
            <person name="Sun H."/>
            <person name="Tritt A."/>
            <person name="Yoshinaga Y."/>
            <person name="Zwiers L.-H."/>
            <person name="Turgeon B."/>
            <person name="Goodwin S."/>
            <person name="Spatafora J."/>
            <person name="Crous P."/>
            <person name="Grigoriev I."/>
        </authorList>
    </citation>
    <scope>NUCLEOTIDE SEQUENCE</scope>
    <source>
        <strain evidence="2">CBS 119925</strain>
    </source>
</reference>
<keyword evidence="3" id="KW-1185">Reference proteome</keyword>
<accession>A0A6A6VIJ2</accession>
<feature type="transmembrane region" description="Helical" evidence="1">
    <location>
        <begin position="20"/>
        <end position="40"/>
    </location>
</feature>
<dbReference type="Proteomes" id="UP000799440">
    <property type="component" value="Unassembled WGS sequence"/>
</dbReference>
<dbReference type="AlphaFoldDB" id="A0A6A6VIJ2"/>
<protein>
    <submittedName>
        <fullName evidence="2">Uncharacterized protein</fullName>
    </submittedName>
</protein>
<dbReference type="EMBL" id="MU006564">
    <property type="protein sequence ID" value="KAF2750432.1"/>
    <property type="molecule type" value="Genomic_DNA"/>
</dbReference>
<dbReference type="PROSITE" id="PS51257">
    <property type="entry name" value="PROKAR_LIPOPROTEIN"/>
    <property type="match status" value="1"/>
</dbReference>
<keyword evidence="1" id="KW-1133">Transmembrane helix</keyword>
<organism evidence="2 3">
    <name type="scientific">Sporormia fimetaria CBS 119925</name>
    <dbReference type="NCBI Taxonomy" id="1340428"/>
    <lineage>
        <taxon>Eukaryota</taxon>
        <taxon>Fungi</taxon>
        <taxon>Dikarya</taxon>
        <taxon>Ascomycota</taxon>
        <taxon>Pezizomycotina</taxon>
        <taxon>Dothideomycetes</taxon>
        <taxon>Pleosporomycetidae</taxon>
        <taxon>Pleosporales</taxon>
        <taxon>Sporormiaceae</taxon>
        <taxon>Sporormia</taxon>
    </lineage>
</organism>
<evidence type="ECO:0000256" key="1">
    <source>
        <dbReference type="SAM" id="Phobius"/>
    </source>
</evidence>
<proteinExistence type="predicted"/>
<keyword evidence="1" id="KW-0812">Transmembrane</keyword>
<evidence type="ECO:0000313" key="2">
    <source>
        <dbReference type="EMBL" id="KAF2750432.1"/>
    </source>
</evidence>
<sequence length="269" mass="28546">MRPSSGSGGSAGGGCLLPNSTLLSCGIGFITMFCVAYWCAENDSRFERGGCKPSYSATGTTERRNSVIVSGMKPSLLCASCRVLCIPLHVASGSHRRHDFMRPKAVLGLVQLDLHSSPLFAISSRLAMDFSAFGRLSERHSHLVLPQQKLYGSLLSCPRPMSRGLGPGAPHTHSVHLRPSPCAATVPMLGPLEPCRGVAPIQAGASNAPPLAASQCTSSIWRVAFPSLLGDMEHPLAVSPCSRSRHSTHATVPLQWRGLLQSSRLCKPG</sequence>